<dbReference type="Proteomes" id="UP000007842">
    <property type="component" value="Plasmid pSCATT"/>
</dbReference>
<protein>
    <submittedName>
        <fullName evidence="3">ATP/GTP binding protein</fullName>
    </submittedName>
</protein>
<dbReference type="InterPro" id="IPR018647">
    <property type="entry name" value="SLFN_3-like_DNA/RNA_helicase"/>
</dbReference>
<organism evidence="3 4">
    <name type="scientific">Streptantibioticus cattleyicolor (strain ATCC 35852 / DSM 46488 / JCM 4925 / NBRC 14057 / NRRL 8057)</name>
    <name type="common">Streptomyces cattleya</name>
    <dbReference type="NCBI Taxonomy" id="1003195"/>
    <lineage>
        <taxon>Bacteria</taxon>
        <taxon>Bacillati</taxon>
        <taxon>Actinomycetota</taxon>
        <taxon>Actinomycetes</taxon>
        <taxon>Kitasatosporales</taxon>
        <taxon>Streptomycetaceae</taxon>
        <taxon>Streptantibioticus</taxon>
    </lineage>
</organism>
<dbReference type="KEGG" id="scy:SCATT_p10580"/>
<accession>G8XE97</accession>
<evidence type="ECO:0000256" key="1">
    <source>
        <dbReference type="SAM" id="MobiDB-lite"/>
    </source>
</evidence>
<dbReference type="AlphaFoldDB" id="G8XE97"/>
<dbReference type="SMART" id="SM00382">
    <property type="entry name" value="AAA"/>
    <property type="match status" value="1"/>
</dbReference>
<dbReference type="Gene3D" id="3.40.50.300">
    <property type="entry name" value="P-loop containing nucleotide triphosphate hydrolases"/>
    <property type="match status" value="1"/>
</dbReference>
<dbReference type="PATRIC" id="fig|1003195.29.peg.6855"/>
<gene>
    <name evidence="3" type="ordered locus">SCATT_p10580</name>
</gene>
<dbReference type="EMBL" id="CP003229">
    <property type="protein sequence ID" value="AEW99251.1"/>
    <property type="molecule type" value="Genomic_DNA"/>
</dbReference>
<feature type="region of interest" description="Disordered" evidence="1">
    <location>
        <begin position="1"/>
        <end position="57"/>
    </location>
</feature>
<reference evidence="4" key="1">
    <citation type="submission" date="2011-12" db="EMBL/GenBank/DDBJ databases">
        <title>Complete genome sequence of Streptomyces cattleya strain DSM 46488.</title>
        <authorList>
            <person name="Ou H.-Y."/>
            <person name="Li P."/>
            <person name="Zhao C."/>
            <person name="O'Hagan D."/>
            <person name="Deng Z."/>
        </authorList>
    </citation>
    <scope>NUCLEOTIDE SEQUENCE [LARGE SCALE GENOMIC DNA]</scope>
    <source>
        <strain evidence="4">ATCC 35852 / DSM 46488 / JCM 4925 / NBRC 14057 / NRRL 8057</strain>
        <plasmid evidence="4">Plasmid pSCATT</plasmid>
    </source>
</reference>
<geneLocation type="plasmid" evidence="3 4">
    <name>pSCATT</name>
</geneLocation>
<sequence>MVAGDGAAQEVCSRHDRSGRPGVAGTGAGAARYPRHRQRGPTGFRSTPVESRRTCPHPHDSLRAAWGKSLLFRASAKTVAVMALDGSLFLHLTEAFVHMHGYRPGPSEVRSWERSIPVLAAALNEAGLSDVEVMLEYGLPLNSKRADAVLAGVHPATGEPSYVVVELKQWSQALPHEDDPTLCHVDAYRDPVLNPVEQVRRYCDYLVNFNGAVAAHPERVSGVAYLHNATESGVSGLREIERDGHGLLFTEERRGAFLDHLRTRLSHRHPGARAADELCAGATVPSKQLMSVAAEEVRDRTQFVLLDEQQVAYRMVLNAVEKAKHADRKEVVVVTGGPGTGKSVIALQLLGELYRRGVPALHATGSQSFTKTMRKIAGARKREVQDLFKYFNSFMAAEKNSLGALICDEAHRIRETSANRYTRAEHRTGRAQIDELIDVAYVPVFFLDEHQVVRPGEMGTVADIKAAAAKRGIPCTVVPLDSQFRCGGSDAYVRWVVRLLGLEPGGPVVWEPDGRMRLLVADSPGEMEAFLEARRAERYGARMSAGYCWRWSPEPRPGEPLPADVVIGDWARPWNLRGDRSVSGAPPAALWATDPAGFGQVGCVYTAQGFEYDWSGVIIGPDLVWRGDRWITDRTASKDPVFRRSTPDADVDRLIRNTYKVLLTRGMVGTVVYSTDPETRGKLRELAGAVTRQAPSRG</sequence>
<dbReference type="HOGENOM" id="CLU_019642_0_0_11"/>
<evidence type="ECO:0000259" key="2">
    <source>
        <dbReference type="SMART" id="SM00382"/>
    </source>
</evidence>
<dbReference type="CDD" id="cd00009">
    <property type="entry name" value="AAA"/>
    <property type="match status" value="1"/>
</dbReference>
<dbReference type="InterPro" id="IPR003593">
    <property type="entry name" value="AAA+_ATPase"/>
</dbReference>
<evidence type="ECO:0000313" key="4">
    <source>
        <dbReference type="Proteomes" id="UP000007842"/>
    </source>
</evidence>
<name>G8XE97_STREN</name>
<keyword evidence="3" id="KW-0614">Plasmid</keyword>
<keyword evidence="4" id="KW-1185">Reference proteome</keyword>
<evidence type="ECO:0000313" key="3">
    <source>
        <dbReference type="EMBL" id="AEW99251.1"/>
    </source>
</evidence>
<dbReference type="Pfam" id="PF09848">
    <property type="entry name" value="SLFN-g3_helicase"/>
    <property type="match status" value="1"/>
</dbReference>
<dbReference type="SUPFAM" id="SSF52540">
    <property type="entry name" value="P-loop containing nucleoside triphosphate hydrolases"/>
    <property type="match status" value="1"/>
</dbReference>
<feature type="domain" description="AAA+ ATPase" evidence="2">
    <location>
        <begin position="328"/>
        <end position="457"/>
    </location>
</feature>
<proteinExistence type="predicted"/>
<dbReference type="InterPro" id="IPR027417">
    <property type="entry name" value="P-loop_NTPase"/>
</dbReference>